<protein>
    <submittedName>
        <fullName evidence="2">Uncharacterized NAD(P)/FAD-binding protein YdhS</fullName>
    </submittedName>
</protein>
<dbReference type="EMBL" id="FTOR01000001">
    <property type="protein sequence ID" value="SIS83392.1"/>
    <property type="molecule type" value="Genomic_DNA"/>
</dbReference>
<dbReference type="AlphaFoldDB" id="A0A173MRQ0"/>
<feature type="domain" description="FAD-dependent urate hydroxylase HpyO/Asp monooxygenase CreE-like FAD/NAD(P)-binding" evidence="1">
    <location>
        <begin position="7"/>
        <end position="160"/>
    </location>
</feature>
<dbReference type="KEGG" id="fln:FLA_6116"/>
<dbReference type="Gene3D" id="3.50.50.60">
    <property type="entry name" value="FAD/NAD(P)-binding domain"/>
    <property type="match status" value="1"/>
</dbReference>
<dbReference type="Proteomes" id="UP000186917">
    <property type="component" value="Unassembled WGS sequence"/>
</dbReference>
<sequence>MSTPVIVIIGGGFCGMMTAVHLCRKAQTPLHIKIIHTGHPFAKGVAYSTYSKEHLLNVRTKGMSAFANTPDHFVQWLLQQPDYSNIDATLLGNAFVPRIVYGNYLQHIWEQTLFNKPEHINVEIITDTAIDIVHCVKGYHVICENSEPIIADSIVLATGNGQPRLPGGIAAQHNNNPWAQESVQNVSGYTDILIVGNGLTMADTVLGLRENGFTGVIHTISPHGYALRPHVAPHSTYTLPEEEVNASHTLQHWKRLIYKEVSLAAKTSLPQEVVIDALRPYTCKAWQQLTLADKQLFIKQLGHRWNVLRHRLPAPIHQILAQEQQQGKLVTHAGIITQTSQQHPNTTIQVYWQNRSGQTQATLAVQKIINCTGPDNNATANSNPLLHTLYQKGVIVADPLQLGILVNKANFSIIDADDFNHKRVVTLGNNLKGLLWESTAIPELRNQTEQTSAYLLGILFKAQKKPVYK</sequence>
<dbReference type="STRING" id="477680.SAMN05421788_1011491"/>
<dbReference type="InterPro" id="IPR038732">
    <property type="entry name" value="HpyO/CreE_NAD-binding"/>
</dbReference>
<dbReference type="InterPro" id="IPR052189">
    <property type="entry name" value="L-asp_N-monooxygenase_NS-form"/>
</dbReference>
<dbReference type="PANTHER" id="PTHR40254:SF1">
    <property type="entry name" value="BLR0577 PROTEIN"/>
    <property type="match status" value="1"/>
</dbReference>
<dbReference type="Pfam" id="PF13454">
    <property type="entry name" value="NAD_binding_9"/>
    <property type="match status" value="1"/>
</dbReference>
<dbReference type="SUPFAM" id="SSF51905">
    <property type="entry name" value="FAD/NAD(P)-binding domain"/>
    <property type="match status" value="1"/>
</dbReference>
<dbReference type="PANTHER" id="PTHR40254">
    <property type="entry name" value="BLR0577 PROTEIN"/>
    <property type="match status" value="1"/>
</dbReference>
<dbReference type="OrthoDB" id="6309046at2"/>
<proteinExistence type="predicted"/>
<keyword evidence="3" id="KW-1185">Reference proteome</keyword>
<name>A0A173MRQ0_9BACT</name>
<evidence type="ECO:0000259" key="1">
    <source>
        <dbReference type="Pfam" id="PF13454"/>
    </source>
</evidence>
<organism evidence="2 3">
    <name type="scientific">Filimonas lacunae</name>
    <dbReference type="NCBI Taxonomy" id="477680"/>
    <lineage>
        <taxon>Bacteria</taxon>
        <taxon>Pseudomonadati</taxon>
        <taxon>Bacteroidota</taxon>
        <taxon>Chitinophagia</taxon>
        <taxon>Chitinophagales</taxon>
        <taxon>Chitinophagaceae</taxon>
        <taxon>Filimonas</taxon>
    </lineage>
</organism>
<evidence type="ECO:0000313" key="2">
    <source>
        <dbReference type="EMBL" id="SIS83392.1"/>
    </source>
</evidence>
<dbReference type="PRINTS" id="PR00368">
    <property type="entry name" value="FADPNR"/>
</dbReference>
<dbReference type="InterPro" id="IPR036188">
    <property type="entry name" value="FAD/NAD-bd_sf"/>
</dbReference>
<accession>A0A173MRQ0</accession>
<dbReference type="RefSeq" id="WP_076377101.1">
    <property type="nucleotide sequence ID" value="NZ_AP017422.1"/>
</dbReference>
<evidence type="ECO:0000313" key="3">
    <source>
        <dbReference type="Proteomes" id="UP000186917"/>
    </source>
</evidence>
<reference evidence="3" key="1">
    <citation type="submission" date="2017-01" db="EMBL/GenBank/DDBJ databases">
        <authorList>
            <person name="Varghese N."/>
            <person name="Submissions S."/>
        </authorList>
    </citation>
    <scope>NUCLEOTIDE SEQUENCE [LARGE SCALE GENOMIC DNA]</scope>
    <source>
        <strain evidence="3">DSM 21054</strain>
    </source>
</reference>
<gene>
    <name evidence="2" type="ORF">SAMN05421788_1011491</name>
</gene>